<evidence type="ECO:0000256" key="1">
    <source>
        <dbReference type="SAM" id="MobiDB-lite"/>
    </source>
</evidence>
<gene>
    <name evidence="3" type="ORF">A1O9_11234</name>
</gene>
<accession>A0A072NZI1</accession>
<dbReference type="AlphaFoldDB" id="A0A072NZI1"/>
<keyword evidence="4" id="KW-1185">Reference proteome</keyword>
<evidence type="ECO:0000259" key="2">
    <source>
        <dbReference type="Pfam" id="PF17111"/>
    </source>
</evidence>
<dbReference type="STRING" id="1182545.A0A072NZI1"/>
<dbReference type="GeneID" id="25286134"/>
<feature type="region of interest" description="Disordered" evidence="1">
    <location>
        <begin position="225"/>
        <end position="259"/>
    </location>
</feature>
<dbReference type="Pfam" id="PF17111">
    <property type="entry name" value="PigL_N"/>
    <property type="match status" value="1"/>
</dbReference>
<dbReference type="EMBL" id="AMGV01000016">
    <property type="protein sequence ID" value="KEF52817.1"/>
    <property type="molecule type" value="Genomic_DNA"/>
</dbReference>
<organism evidence="3 4">
    <name type="scientific">Exophiala aquamarina CBS 119918</name>
    <dbReference type="NCBI Taxonomy" id="1182545"/>
    <lineage>
        <taxon>Eukaryota</taxon>
        <taxon>Fungi</taxon>
        <taxon>Dikarya</taxon>
        <taxon>Ascomycota</taxon>
        <taxon>Pezizomycotina</taxon>
        <taxon>Eurotiomycetes</taxon>
        <taxon>Chaetothyriomycetidae</taxon>
        <taxon>Chaetothyriales</taxon>
        <taxon>Herpotrichiellaceae</taxon>
        <taxon>Exophiala</taxon>
    </lineage>
</organism>
<name>A0A072NZI1_9EURO</name>
<reference evidence="3 4" key="1">
    <citation type="submission" date="2013-03" db="EMBL/GenBank/DDBJ databases">
        <title>The Genome Sequence of Exophiala aquamarina CBS 119918.</title>
        <authorList>
            <consortium name="The Broad Institute Genomics Platform"/>
            <person name="Cuomo C."/>
            <person name="de Hoog S."/>
            <person name="Gorbushina A."/>
            <person name="Walker B."/>
            <person name="Young S.K."/>
            <person name="Zeng Q."/>
            <person name="Gargeya S."/>
            <person name="Fitzgerald M."/>
            <person name="Haas B."/>
            <person name="Abouelleil A."/>
            <person name="Allen A.W."/>
            <person name="Alvarado L."/>
            <person name="Arachchi H.M."/>
            <person name="Berlin A.M."/>
            <person name="Chapman S.B."/>
            <person name="Gainer-Dewar J."/>
            <person name="Goldberg J."/>
            <person name="Griggs A."/>
            <person name="Gujja S."/>
            <person name="Hansen M."/>
            <person name="Howarth C."/>
            <person name="Imamovic A."/>
            <person name="Ireland A."/>
            <person name="Larimer J."/>
            <person name="McCowan C."/>
            <person name="Murphy C."/>
            <person name="Pearson M."/>
            <person name="Poon T.W."/>
            <person name="Priest M."/>
            <person name="Roberts A."/>
            <person name="Saif S."/>
            <person name="Shea T."/>
            <person name="Sisk P."/>
            <person name="Sykes S."/>
            <person name="Wortman J."/>
            <person name="Nusbaum C."/>
            <person name="Birren B."/>
        </authorList>
    </citation>
    <scope>NUCLEOTIDE SEQUENCE [LARGE SCALE GENOMIC DNA]</scope>
    <source>
        <strain evidence="3 4">CBS 119918</strain>
    </source>
</reference>
<sequence length="296" mass="32913">MSIVLSSSMDPLSITAGTLAVLQAISTIFQFIGALKEAPTELKDLLDELKSLQMVLHQILKLHDKDSNELSTTTLIINPNLPLKECLLQLERLKKILIPVNRLDRTRKAVAWRLLSLHKGEIKKVLDKIERQKSLLSVSLHAETQNICNGTQSICLQNGRSLSDIREDIARLEYARAFTLYESRPQPSAGASLEPSTHTKRHGAINHDLAPDLAENLEMQEKVDFKTLTKSNKRPGSSRESNQEPDDVKKAGFQPPRNTDRAWTTICQVGSNNNGANVVYGGTQFFSGTVYFGGVR</sequence>
<protein>
    <recommendedName>
        <fullName evidence="2">Azaphilone pigments biosynthesis cluster protein L N-terminal domain-containing protein</fullName>
    </recommendedName>
</protein>
<dbReference type="InterPro" id="IPR031348">
    <property type="entry name" value="PigL_N"/>
</dbReference>
<proteinExistence type="predicted"/>
<dbReference type="RefSeq" id="XP_013255407.1">
    <property type="nucleotide sequence ID" value="XM_013399953.1"/>
</dbReference>
<feature type="compositionally biased region" description="Polar residues" evidence="1">
    <location>
        <begin position="228"/>
        <end position="240"/>
    </location>
</feature>
<dbReference type="OrthoDB" id="1577640at2759"/>
<dbReference type="HOGENOM" id="CLU_940204_0_0_1"/>
<comment type="caution">
    <text evidence="3">The sequence shown here is derived from an EMBL/GenBank/DDBJ whole genome shotgun (WGS) entry which is preliminary data.</text>
</comment>
<evidence type="ECO:0000313" key="3">
    <source>
        <dbReference type="EMBL" id="KEF52817.1"/>
    </source>
</evidence>
<dbReference type="VEuPathDB" id="FungiDB:A1O9_11234"/>
<dbReference type="Proteomes" id="UP000027920">
    <property type="component" value="Unassembled WGS sequence"/>
</dbReference>
<evidence type="ECO:0000313" key="4">
    <source>
        <dbReference type="Proteomes" id="UP000027920"/>
    </source>
</evidence>
<feature type="domain" description="Azaphilone pigments biosynthesis cluster protein L N-terminal" evidence="2">
    <location>
        <begin position="9"/>
        <end position="143"/>
    </location>
</feature>